<comment type="caution">
    <text evidence="1">The sequence shown here is derived from an EMBL/GenBank/DDBJ whole genome shotgun (WGS) entry which is preliminary data.</text>
</comment>
<dbReference type="Proteomes" id="UP000790377">
    <property type="component" value="Unassembled WGS sequence"/>
</dbReference>
<keyword evidence="2" id="KW-1185">Reference proteome</keyword>
<accession>A0ACB7ZZH4</accession>
<evidence type="ECO:0000313" key="2">
    <source>
        <dbReference type="Proteomes" id="UP000790377"/>
    </source>
</evidence>
<reference evidence="1" key="1">
    <citation type="journal article" date="2021" name="New Phytol.">
        <title>Evolutionary innovations through gain and loss of genes in the ectomycorrhizal Boletales.</title>
        <authorList>
            <person name="Wu G."/>
            <person name="Miyauchi S."/>
            <person name="Morin E."/>
            <person name="Kuo A."/>
            <person name="Drula E."/>
            <person name="Varga T."/>
            <person name="Kohler A."/>
            <person name="Feng B."/>
            <person name="Cao Y."/>
            <person name="Lipzen A."/>
            <person name="Daum C."/>
            <person name="Hundley H."/>
            <person name="Pangilinan J."/>
            <person name="Johnson J."/>
            <person name="Barry K."/>
            <person name="LaButti K."/>
            <person name="Ng V."/>
            <person name="Ahrendt S."/>
            <person name="Min B."/>
            <person name="Choi I.G."/>
            <person name="Park H."/>
            <person name="Plett J.M."/>
            <person name="Magnuson J."/>
            <person name="Spatafora J.W."/>
            <person name="Nagy L.G."/>
            <person name="Henrissat B."/>
            <person name="Grigoriev I.V."/>
            <person name="Yang Z.L."/>
            <person name="Xu J."/>
            <person name="Martin F.M."/>
        </authorList>
    </citation>
    <scope>NUCLEOTIDE SEQUENCE</scope>
    <source>
        <strain evidence="1">ATCC 28755</strain>
    </source>
</reference>
<sequence length="377" mass="39932">MSATATFINLASRIDGSFCEGGGQLIRNTVSLAALLSKPILIDSVRSNRTPPGLRKQHESGIKLAAEICSAETSNIFVGSTHVGFRPGHIQLPKTLIAEPGTAASTALLLQVALPCLLFSSDQVPPSVLTLRGGTNASQAPQIDYTRIIFLPFLKRHFGLDILLKVQKRGYFPKGGGSVYCSIQPVTGPLPAVSLTERGGVVAVKGEARVGGLPITIANEMSSAAKTRLIRGGLPREIIRIDTLREKPTDVHGKGGGIVLWAETENGCIIGGTSVSVQSTEPREVGEEAAIQLLANLQYGQCVDEYLQDQIIIFLALAKGTSTVRTGPLTDHTKTAIHIAQLMTGAEFRITKALTESEVSGTCIITCDGVGFTPLEK</sequence>
<organism evidence="1 2">
    <name type="scientific">Hygrophoropsis aurantiaca</name>
    <dbReference type="NCBI Taxonomy" id="72124"/>
    <lineage>
        <taxon>Eukaryota</taxon>
        <taxon>Fungi</taxon>
        <taxon>Dikarya</taxon>
        <taxon>Basidiomycota</taxon>
        <taxon>Agaricomycotina</taxon>
        <taxon>Agaricomycetes</taxon>
        <taxon>Agaricomycetidae</taxon>
        <taxon>Boletales</taxon>
        <taxon>Coniophorineae</taxon>
        <taxon>Hygrophoropsidaceae</taxon>
        <taxon>Hygrophoropsis</taxon>
    </lineage>
</organism>
<dbReference type="EMBL" id="MU268013">
    <property type="protein sequence ID" value="KAH7906480.1"/>
    <property type="molecule type" value="Genomic_DNA"/>
</dbReference>
<evidence type="ECO:0000313" key="1">
    <source>
        <dbReference type="EMBL" id="KAH7906480.1"/>
    </source>
</evidence>
<name>A0ACB7ZZH4_9AGAM</name>
<proteinExistence type="predicted"/>
<gene>
    <name evidence="1" type="ORF">BJ138DRAFT_629046</name>
</gene>
<protein>
    <submittedName>
        <fullName evidence="1">RNA 3'-terminal phosphate cyclase domain-containing protein</fullName>
    </submittedName>
</protein>